<evidence type="ECO:0000256" key="4">
    <source>
        <dbReference type="ARBA" id="ARBA00023125"/>
    </source>
</evidence>
<dbReference type="InterPro" id="IPR004839">
    <property type="entry name" value="Aminotransferase_I/II_large"/>
</dbReference>
<dbReference type="Pfam" id="PF00392">
    <property type="entry name" value="GntR"/>
    <property type="match status" value="1"/>
</dbReference>
<keyword evidence="5" id="KW-0804">Transcription</keyword>
<dbReference type="InterPro" id="IPR036390">
    <property type="entry name" value="WH_DNA-bd_sf"/>
</dbReference>
<dbReference type="GO" id="GO:0030170">
    <property type="term" value="F:pyridoxal phosphate binding"/>
    <property type="evidence" value="ECO:0007669"/>
    <property type="project" value="InterPro"/>
</dbReference>
<keyword evidence="4" id="KW-0238">DNA-binding</keyword>
<dbReference type="CDD" id="cd07377">
    <property type="entry name" value="WHTH_GntR"/>
    <property type="match status" value="1"/>
</dbReference>
<dbReference type="AlphaFoldDB" id="A0A974PQA0"/>
<dbReference type="Pfam" id="PF00155">
    <property type="entry name" value="Aminotran_1_2"/>
    <property type="match status" value="1"/>
</dbReference>
<keyword evidence="3" id="KW-0805">Transcription regulation</keyword>
<evidence type="ECO:0000313" key="8">
    <source>
        <dbReference type="Proteomes" id="UP000596427"/>
    </source>
</evidence>
<name>A0A974PQA0_9HYPH</name>
<keyword evidence="8" id="KW-1185">Reference proteome</keyword>
<dbReference type="GO" id="GO:0003700">
    <property type="term" value="F:DNA-binding transcription factor activity"/>
    <property type="evidence" value="ECO:0007669"/>
    <property type="project" value="InterPro"/>
</dbReference>
<dbReference type="SUPFAM" id="SSF53383">
    <property type="entry name" value="PLP-dependent transferases"/>
    <property type="match status" value="1"/>
</dbReference>
<protein>
    <submittedName>
        <fullName evidence="7">PLP-dependent aminotransferase family protein</fullName>
    </submittedName>
</protein>
<organism evidence="7 8">
    <name type="scientific">Xanthobacter dioxanivorans</name>
    <dbReference type="NCBI Taxonomy" id="2528964"/>
    <lineage>
        <taxon>Bacteria</taxon>
        <taxon>Pseudomonadati</taxon>
        <taxon>Pseudomonadota</taxon>
        <taxon>Alphaproteobacteria</taxon>
        <taxon>Hyphomicrobiales</taxon>
        <taxon>Xanthobacteraceae</taxon>
        <taxon>Xanthobacter</taxon>
    </lineage>
</organism>
<dbReference type="SUPFAM" id="SSF46785">
    <property type="entry name" value="Winged helix' DNA-binding domain"/>
    <property type="match status" value="1"/>
</dbReference>
<evidence type="ECO:0000256" key="2">
    <source>
        <dbReference type="ARBA" id="ARBA00022898"/>
    </source>
</evidence>
<evidence type="ECO:0000256" key="1">
    <source>
        <dbReference type="ARBA" id="ARBA00005384"/>
    </source>
</evidence>
<reference evidence="7 8" key="1">
    <citation type="submission" date="2020-10" db="EMBL/GenBank/DDBJ databases">
        <title>Degradation of 1,4-Dioxane by Xanthobacter sp. YN2, via a Novel Group-2 Soluble Di-Iron Monooxygenase.</title>
        <authorList>
            <person name="Ma F."/>
            <person name="Wang Y."/>
            <person name="Yang J."/>
            <person name="Guo H."/>
            <person name="Su D."/>
            <person name="Yu L."/>
        </authorList>
    </citation>
    <scope>NUCLEOTIDE SEQUENCE [LARGE SCALE GENOMIC DNA]</scope>
    <source>
        <strain evidence="7 8">YN2</strain>
    </source>
</reference>
<keyword evidence="7" id="KW-0032">Aminotransferase</keyword>
<dbReference type="InterPro" id="IPR015424">
    <property type="entry name" value="PyrdxlP-dep_Trfase"/>
</dbReference>
<dbReference type="Proteomes" id="UP000596427">
    <property type="component" value="Chromosome"/>
</dbReference>
<dbReference type="GO" id="GO:0003677">
    <property type="term" value="F:DNA binding"/>
    <property type="evidence" value="ECO:0007669"/>
    <property type="project" value="UniProtKB-KW"/>
</dbReference>
<evidence type="ECO:0000256" key="5">
    <source>
        <dbReference type="ARBA" id="ARBA00023163"/>
    </source>
</evidence>
<proteinExistence type="inferred from homology"/>
<dbReference type="Gene3D" id="1.10.10.10">
    <property type="entry name" value="Winged helix-like DNA-binding domain superfamily/Winged helix DNA-binding domain"/>
    <property type="match status" value="1"/>
</dbReference>
<dbReference type="InterPro" id="IPR051446">
    <property type="entry name" value="HTH_trans_reg/aminotransferase"/>
</dbReference>
<dbReference type="Gene3D" id="3.40.640.10">
    <property type="entry name" value="Type I PLP-dependent aspartate aminotransferase-like (Major domain)"/>
    <property type="match status" value="1"/>
</dbReference>
<dbReference type="GO" id="GO:0008483">
    <property type="term" value="F:transaminase activity"/>
    <property type="evidence" value="ECO:0007669"/>
    <property type="project" value="UniProtKB-KW"/>
</dbReference>
<evidence type="ECO:0000256" key="3">
    <source>
        <dbReference type="ARBA" id="ARBA00023015"/>
    </source>
</evidence>
<dbReference type="SMART" id="SM00345">
    <property type="entry name" value="HTH_GNTR"/>
    <property type="match status" value="1"/>
</dbReference>
<gene>
    <name evidence="7" type="ORF">EZH22_05130</name>
</gene>
<dbReference type="RefSeq" id="WP_203194681.1">
    <property type="nucleotide sequence ID" value="NZ_CP063362.1"/>
</dbReference>
<dbReference type="CDD" id="cd00609">
    <property type="entry name" value="AAT_like"/>
    <property type="match status" value="1"/>
</dbReference>
<comment type="similarity">
    <text evidence="1">In the C-terminal section; belongs to the class-I pyridoxal-phosphate-dependent aminotransferase family.</text>
</comment>
<dbReference type="PROSITE" id="PS50949">
    <property type="entry name" value="HTH_GNTR"/>
    <property type="match status" value="1"/>
</dbReference>
<dbReference type="InterPro" id="IPR000524">
    <property type="entry name" value="Tscrpt_reg_HTH_GntR"/>
</dbReference>
<evidence type="ECO:0000259" key="6">
    <source>
        <dbReference type="PROSITE" id="PS50949"/>
    </source>
</evidence>
<sequence length="485" mass="53000">MLISLDRSSSSSLQEQLFEQIRQQILDGRLKGEASVPSSRHLAQQLGISRNSVTFAYERLINEGYLITRPMVGTYVAAVLPERAMSPAGGAAEAPAPSERRSPEKLAPAAFTGRSHAILNNSRIPIDFWPQRTDPRAFPLKTWRRLILHALAVAGHNLTEYGDPCGLMALRAAIADHVAVMRDIHVRPEQVVIVAGAQLALNLALRVLAREGDTIVIENPCSQGAAYLFESVNMRLCPIAADEDGIDTAQLARVAAQIAYVMPSHQYPMGGVLSLERRKTILEWADRTGAYIIEDDYDNEFHYGGMLLPALKAMSPENVIYLGTFSKSLGAGLRTGYAIFPDHLAPAAGAAKALLDNGQVWLEQAALAEFLLTGGFVRHLRRVRLRYQQRRNAIVAALRQHFGRVDLRGTEAGTHLAWKLPAGLPRAHQVAALARSQNVGVYTIQSGGGHEYGNADVSNDWLLLGYASLAEDQIEAGISRLKSRL</sequence>
<dbReference type="PANTHER" id="PTHR46577:SF1">
    <property type="entry name" value="HTH-TYPE TRANSCRIPTIONAL REGULATORY PROTEIN GABR"/>
    <property type="match status" value="1"/>
</dbReference>
<dbReference type="PRINTS" id="PR00035">
    <property type="entry name" value="HTHGNTR"/>
</dbReference>
<dbReference type="PANTHER" id="PTHR46577">
    <property type="entry name" value="HTH-TYPE TRANSCRIPTIONAL REGULATORY PROTEIN GABR"/>
    <property type="match status" value="1"/>
</dbReference>
<dbReference type="InterPro" id="IPR036388">
    <property type="entry name" value="WH-like_DNA-bd_sf"/>
</dbReference>
<keyword evidence="2" id="KW-0663">Pyridoxal phosphate</keyword>
<dbReference type="InterPro" id="IPR015421">
    <property type="entry name" value="PyrdxlP-dep_Trfase_major"/>
</dbReference>
<keyword evidence="7" id="KW-0808">Transferase</keyword>
<evidence type="ECO:0000313" key="7">
    <source>
        <dbReference type="EMBL" id="QRG07768.1"/>
    </source>
</evidence>
<dbReference type="KEGG" id="xdi:EZH22_05130"/>
<accession>A0A974PQA0</accession>
<feature type="domain" description="HTH gntR-type" evidence="6">
    <location>
        <begin position="11"/>
        <end position="79"/>
    </location>
</feature>
<dbReference type="EMBL" id="CP063362">
    <property type="protein sequence ID" value="QRG07768.1"/>
    <property type="molecule type" value="Genomic_DNA"/>
</dbReference>